<dbReference type="PANTHER" id="PTHR24056:SF546">
    <property type="entry name" value="CYCLIN-DEPENDENT KINASE 12"/>
    <property type="match status" value="1"/>
</dbReference>
<dbReference type="Gene3D" id="3.30.200.20">
    <property type="entry name" value="Phosphorylase Kinase, domain 1"/>
    <property type="match status" value="1"/>
</dbReference>
<evidence type="ECO:0000256" key="7">
    <source>
        <dbReference type="ARBA" id="ARBA00047811"/>
    </source>
</evidence>
<dbReference type="GO" id="GO:0032968">
    <property type="term" value="P:positive regulation of transcription elongation by RNA polymerase II"/>
    <property type="evidence" value="ECO:0007669"/>
    <property type="project" value="TreeGrafter"/>
</dbReference>
<dbReference type="CDD" id="cd07840">
    <property type="entry name" value="STKc_CDK9_like"/>
    <property type="match status" value="1"/>
</dbReference>
<evidence type="ECO:0000256" key="1">
    <source>
        <dbReference type="ARBA" id="ARBA00006485"/>
    </source>
</evidence>
<organism evidence="14 15">
    <name type="scientific">Wickerhamomyces anomalus (strain ATCC 58044 / CBS 1984 / NCYC 433 / NRRL Y-366-8)</name>
    <name type="common">Yeast</name>
    <name type="synonym">Hansenula anomala</name>
    <dbReference type="NCBI Taxonomy" id="683960"/>
    <lineage>
        <taxon>Eukaryota</taxon>
        <taxon>Fungi</taxon>
        <taxon>Dikarya</taxon>
        <taxon>Ascomycota</taxon>
        <taxon>Saccharomycotina</taxon>
        <taxon>Saccharomycetes</taxon>
        <taxon>Phaffomycetales</taxon>
        <taxon>Wickerhamomycetaceae</taxon>
        <taxon>Wickerhamomyces</taxon>
    </lineage>
</organism>
<dbReference type="GO" id="GO:0005524">
    <property type="term" value="F:ATP binding"/>
    <property type="evidence" value="ECO:0007669"/>
    <property type="project" value="UniProtKB-UniRule"/>
</dbReference>
<dbReference type="STRING" id="683960.A0A1E3P036"/>
<feature type="region of interest" description="Disordered" evidence="12">
    <location>
        <begin position="315"/>
        <end position="339"/>
    </location>
</feature>
<keyword evidence="3" id="KW-0808">Transferase</keyword>
<dbReference type="Gene3D" id="1.10.510.10">
    <property type="entry name" value="Transferase(Phosphotransferase) domain 1"/>
    <property type="match status" value="1"/>
</dbReference>
<evidence type="ECO:0000256" key="10">
    <source>
        <dbReference type="PROSITE-ProRule" id="PRU10141"/>
    </source>
</evidence>
<feature type="binding site" evidence="10">
    <location>
        <position position="33"/>
    </location>
    <ligand>
        <name>ATP</name>
        <dbReference type="ChEBI" id="CHEBI:30616"/>
    </ligand>
</feature>
<dbReference type="GO" id="GO:0008353">
    <property type="term" value="F:RNA polymerase II CTD heptapeptide repeat kinase activity"/>
    <property type="evidence" value="ECO:0007669"/>
    <property type="project" value="UniProtKB-EC"/>
</dbReference>
<dbReference type="GO" id="GO:0005730">
    <property type="term" value="C:nucleolus"/>
    <property type="evidence" value="ECO:0007669"/>
    <property type="project" value="EnsemblFungi"/>
</dbReference>
<dbReference type="InterPro" id="IPR000719">
    <property type="entry name" value="Prot_kinase_dom"/>
</dbReference>
<evidence type="ECO:0000313" key="14">
    <source>
        <dbReference type="EMBL" id="ODQ58698.1"/>
    </source>
</evidence>
<dbReference type="GO" id="GO:0030332">
    <property type="term" value="F:cyclin binding"/>
    <property type="evidence" value="ECO:0007669"/>
    <property type="project" value="TreeGrafter"/>
</dbReference>
<evidence type="ECO:0000313" key="15">
    <source>
        <dbReference type="Proteomes" id="UP000094112"/>
    </source>
</evidence>
<reference evidence="14 15" key="1">
    <citation type="journal article" date="2016" name="Proc. Natl. Acad. Sci. U.S.A.">
        <title>Comparative genomics of biotechnologically important yeasts.</title>
        <authorList>
            <person name="Riley R."/>
            <person name="Haridas S."/>
            <person name="Wolfe K.H."/>
            <person name="Lopes M.R."/>
            <person name="Hittinger C.T."/>
            <person name="Goeker M."/>
            <person name="Salamov A.A."/>
            <person name="Wisecaver J.H."/>
            <person name="Long T.M."/>
            <person name="Calvey C.H."/>
            <person name="Aerts A.L."/>
            <person name="Barry K.W."/>
            <person name="Choi C."/>
            <person name="Clum A."/>
            <person name="Coughlan A.Y."/>
            <person name="Deshpande S."/>
            <person name="Douglass A.P."/>
            <person name="Hanson S.J."/>
            <person name="Klenk H.-P."/>
            <person name="LaButti K.M."/>
            <person name="Lapidus A."/>
            <person name="Lindquist E.A."/>
            <person name="Lipzen A.M."/>
            <person name="Meier-Kolthoff J.P."/>
            <person name="Ohm R.A."/>
            <person name="Otillar R.P."/>
            <person name="Pangilinan J.L."/>
            <person name="Peng Y."/>
            <person name="Rokas A."/>
            <person name="Rosa C.A."/>
            <person name="Scheuner C."/>
            <person name="Sibirny A.A."/>
            <person name="Slot J.C."/>
            <person name="Stielow J.B."/>
            <person name="Sun H."/>
            <person name="Kurtzman C.P."/>
            <person name="Blackwell M."/>
            <person name="Grigoriev I.V."/>
            <person name="Jeffries T.W."/>
        </authorList>
    </citation>
    <scope>NUCLEOTIDE SEQUENCE [LARGE SCALE GENOMIC DNA]</scope>
    <source>
        <strain evidence="15">ATCC 58044 / CBS 1984 / NCYC 433 / NRRL Y-366-8</strain>
    </source>
</reference>
<sequence length="339" mass="39695">STIYERVIQVGEGTYGKVYKAKNIITSEFVALKRLRMESEREGFPITAMREIRLLQSFDHPNIVKLLEIMVEQKQIYMIFDYADHDLTGILSNPDIKLSDANCKYFFKQLLEGINYLHSKKVIHRDIKGSNLLIDRRGVLKVADFGLARKMKKTKPSQSPDYTNRVITLWYRPPELLLGTTDYGREVDMWGIGCLLVEIFTKKAIFQAQDEIQQLHVIFEIMGTPSFEEWPKIDNLPWYELVKPKDFYNSTFKGLYGSVLSKQCFDLALQLLKYDPSKRITAKDALKHEYFKESPEPAALDDGALNGEWHEFEAKKKRRKEREERKLEEKKRKEGLKRQ</sequence>
<dbReference type="GO" id="GO:0070692">
    <property type="term" value="C:CTDK-1 complex"/>
    <property type="evidence" value="ECO:0007669"/>
    <property type="project" value="EnsemblFungi"/>
</dbReference>
<dbReference type="FunFam" id="3.30.200.20:FF:000375">
    <property type="entry name" value="Cell division related protein kinase 2"/>
    <property type="match status" value="1"/>
</dbReference>
<dbReference type="InterPro" id="IPR008271">
    <property type="entry name" value="Ser/Thr_kinase_AS"/>
</dbReference>
<dbReference type="OrthoDB" id="204883at2759"/>
<evidence type="ECO:0000256" key="11">
    <source>
        <dbReference type="RuleBase" id="RU000304"/>
    </source>
</evidence>
<proteinExistence type="inferred from homology"/>
<feature type="non-terminal residue" evidence="14">
    <location>
        <position position="1"/>
    </location>
</feature>
<dbReference type="GO" id="GO:0031124">
    <property type="term" value="P:mRNA 3'-end processing"/>
    <property type="evidence" value="ECO:0007669"/>
    <property type="project" value="EnsemblFungi"/>
</dbReference>
<evidence type="ECO:0000256" key="6">
    <source>
        <dbReference type="ARBA" id="ARBA00022840"/>
    </source>
</evidence>
<dbReference type="InterPro" id="IPR050108">
    <property type="entry name" value="CDK"/>
</dbReference>
<dbReference type="FunFam" id="1.10.510.10:FF:000415">
    <property type="entry name" value="CMGC/CDK/CRK7 protein kinase, variant"/>
    <property type="match status" value="1"/>
</dbReference>
<evidence type="ECO:0000256" key="12">
    <source>
        <dbReference type="SAM" id="MobiDB-lite"/>
    </source>
</evidence>
<gene>
    <name evidence="14" type="ORF">WICANDRAFT_21208</name>
</gene>
<dbReference type="EMBL" id="KV454211">
    <property type="protein sequence ID" value="ODQ58698.1"/>
    <property type="molecule type" value="Genomic_DNA"/>
</dbReference>
<evidence type="ECO:0000259" key="13">
    <source>
        <dbReference type="PROSITE" id="PS50011"/>
    </source>
</evidence>
<keyword evidence="2 11" id="KW-0723">Serine/threonine-protein kinase</keyword>
<evidence type="ECO:0000256" key="5">
    <source>
        <dbReference type="ARBA" id="ARBA00022777"/>
    </source>
</evidence>
<dbReference type="PROSITE" id="PS00107">
    <property type="entry name" value="PROTEIN_KINASE_ATP"/>
    <property type="match status" value="1"/>
</dbReference>
<dbReference type="InterPro" id="IPR011009">
    <property type="entry name" value="Kinase-like_dom_sf"/>
</dbReference>
<dbReference type="RefSeq" id="XP_019037905.1">
    <property type="nucleotide sequence ID" value="XM_019180896.1"/>
</dbReference>
<dbReference type="SUPFAM" id="SSF56112">
    <property type="entry name" value="Protein kinase-like (PK-like)"/>
    <property type="match status" value="1"/>
</dbReference>
<evidence type="ECO:0000256" key="4">
    <source>
        <dbReference type="ARBA" id="ARBA00022741"/>
    </source>
</evidence>
<dbReference type="InterPro" id="IPR017441">
    <property type="entry name" value="Protein_kinase_ATP_BS"/>
</dbReference>
<feature type="domain" description="Protein kinase" evidence="13">
    <location>
        <begin position="4"/>
        <end position="291"/>
    </location>
</feature>
<keyword evidence="4 10" id="KW-0547">Nucleotide-binding</keyword>
<comment type="similarity">
    <text evidence="1">Belongs to the protein kinase superfamily. CMGC Ser/Thr protein kinase family. CDC2/CDKX subfamily.</text>
</comment>
<comment type="catalytic activity">
    <reaction evidence="7">
        <text>L-threonyl-[protein] + ATP = O-phospho-L-threonyl-[protein] + ADP + H(+)</text>
        <dbReference type="Rhea" id="RHEA:46608"/>
        <dbReference type="Rhea" id="RHEA-COMP:11060"/>
        <dbReference type="Rhea" id="RHEA-COMP:11605"/>
        <dbReference type="ChEBI" id="CHEBI:15378"/>
        <dbReference type="ChEBI" id="CHEBI:30013"/>
        <dbReference type="ChEBI" id="CHEBI:30616"/>
        <dbReference type="ChEBI" id="CHEBI:61977"/>
        <dbReference type="ChEBI" id="CHEBI:456216"/>
        <dbReference type="EC" id="2.7.11.22"/>
    </reaction>
</comment>
<protein>
    <recommendedName>
        <fullName evidence="13">Protein kinase domain-containing protein</fullName>
    </recommendedName>
</protein>
<feature type="compositionally biased region" description="Basic and acidic residues" evidence="12">
    <location>
        <begin position="321"/>
        <end position="339"/>
    </location>
</feature>
<comment type="catalytic activity">
    <reaction evidence="8">
        <text>L-seryl-[protein] + ATP = O-phospho-L-seryl-[protein] + ADP + H(+)</text>
        <dbReference type="Rhea" id="RHEA:17989"/>
        <dbReference type="Rhea" id="RHEA-COMP:9863"/>
        <dbReference type="Rhea" id="RHEA-COMP:11604"/>
        <dbReference type="ChEBI" id="CHEBI:15378"/>
        <dbReference type="ChEBI" id="CHEBI:29999"/>
        <dbReference type="ChEBI" id="CHEBI:30616"/>
        <dbReference type="ChEBI" id="CHEBI:83421"/>
        <dbReference type="ChEBI" id="CHEBI:456216"/>
        <dbReference type="EC" id="2.7.11.22"/>
    </reaction>
</comment>
<dbReference type="SMART" id="SM00220">
    <property type="entry name" value="S_TKc"/>
    <property type="match status" value="1"/>
</dbReference>
<keyword evidence="5" id="KW-0418">Kinase</keyword>
<comment type="catalytic activity">
    <reaction evidence="9">
        <text>[DNA-directed RNA polymerase] + ATP = phospho-[DNA-directed RNA polymerase] + ADP + H(+)</text>
        <dbReference type="Rhea" id="RHEA:10216"/>
        <dbReference type="Rhea" id="RHEA-COMP:11321"/>
        <dbReference type="Rhea" id="RHEA-COMP:11322"/>
        <dbReference type="ChEBI" id="CHEBI:15378"/>
        <dbReference type="ChEBI" id="CHEBI:30616"/>
        <dbReference type="ChEBI" id="CHEBI:43176"/>
        <dbReference type="ChEBI" id="CHEBI:68546"/>
        <dbReference type="ChEBI" id="CHEBI:456216"/>
        <dbReference type="EC" id="2.7.11.23"/>
    </reaction>
</comment>
<dbReference type="Pfam" id="PF00069">
    <property type="entry name" value="Pkinase"/>
    <property type="match status" value="1"/>
</dbReference>
<keyword evidence="15" id="KW-1185">Reference proteome</keyword>
<name>A0A1E3P036_WICAA</name>
<evidence type="ECO:0000256" key="2">
    <source>
        <dbReference type="ARBA" id="ARBA00022527"/>
    </source>
</evidence>
<feature type="non-terminal residue" evidence="14">
    <location>
        <position position="339"/>
    </location>
</feature>
<dbReference type="PROSITE" id="PS50011">
    <property type="entry name" value="PROTEIN_KINASE_DOM"/>
    <property type="match status" value="1"/>
</dbReference>
<dbReference type="PANTHER" id="PTHR24056">
    <property type="entry name" value="CELL DIVISION PROTEIN KINASE"/>
    <property type="match status" value="1"/>
</dbReference>
<dbReference type="GO" id="GO:0045943">
    <property type="term" value="P:positive regulation of transcription by RNA polymerase I"/>
    <property type="evidence" value="ECO:0007669"/>
    <property type="project" value="EnsemblFungi"/>
</dbReference>
<evidence type="ECO:0000256" key="3">
    <source>
        <dbReference type="ARBA" id="ARBA00022679"/>
    </source>
</evidence>
<dbReference type="PROSITE" id="PS00108">
    <property type="entry name" value="PROTEIN_KINASE_ST"/>
    <property type="match status" value="1"/>
</dbReference>
<keyword evidence="6 10" id="KW-0067">ATP-binding</keyword>
<dbReference type="GeneID" id="30198142"/>
<dbReference type="GO" id="GO:0006413">
    <property type="term" value="P:translational initiation"/>
    <property type="evidence" value="ECO:0007669"/>
    <property type="project" value="EnsemblFungi"/>
</dbReference>
<dbReference type="GO" id="GO:0004693">
    <property type="term" value="F:cyclin-dependent protein serine/threonine kinase activity"/>
    <property type="evidence" value="ECO:0007669"/>
    <property type="project" value="UniProtKB-EC"/>
</dbReference>
<accession>A0A1E3P036</accession>
<evidence type="ECO:0000256" key="8">
    <source>
        <dbReference type="ARBA" id="ARBA00048367"/>
    </source>
</evidence>
<dbReference type="GO" id="GO:0045903">
    <property type="term" value="P:positive regulation of translational fidelity"/>
    <property type="evidence" value="ECO:0007669"/>
    <property type="project" value="EnsemblFungi"/>
</dbReference>
<dbReference type="Proteomes" id="UP000094112">
    <property type="component" value="Unassembled WGS sequence"/>
</dbReference>
<evidence type="ECO:0000256" key="9">
    <source>
        <dbReference type="ARBA" id="ARBA00049280"/>
    </source>
</evidence>
<dbReference type="AlphaFoldDB" id="A0A1E3P036"/>